<evidence type="ECO:0000313" key="3">
    <source>
        <dbReference type="Proteomes" id="UP001596978"/>
    </source>
</evidence>
<keyword evidence="3" id="KW-1185">Reference proteome</keyword>
<keyword evidence="1" id="KW-0732">Signal</keyword>
<evidence type="ECO:0000313" key="2">
    <source>
        <dbReference type="EMBL" id="MFD0863543.1"/>
    </source>
</evidence>
<sequence>MKTIKNLAVVLTVTLFGFSNSYAEDQPVKDLLVEYINAINNVGNGTSKEDVLALFNDRYVSNIATVRLSGTVRRTTAGKNEIATLIDEILADEKYTFRMTLDQVLHVAQKDRAGTVSALVNFESRIDDKLAEKGTIMMNLVATLVNGQWKIIHNNTVRVSEASDVGNCVTYIYGKGTTKFVTETYFPAGVEYGQNFEAFRVTVRDGRRVIKSDSNEFSWDGDGNLSYNGEVVGAAEEGREAVEMAVRHLYKESCVKIVFN</sequence>
<reference evidence="3" key="1">
    <citation type="journal article" date="2019" name="Int. J. Syst. Evol. Microbiol.">
        <title>The Global Catalogue of Microorganisms (GCM) 10K type strain sequencing project: providing services to taxonomists for standard genome sequencing and annotation.</title>
        <authorList>
            <consortium name="The Broad Institute Genomics Platform"/>
            <consortium name="The Broad Institute Genome Sequencing Center for Infectious Disease"/>
            <person name="Wu L."/>
            <person name="Ma J."/>
        </authorList>
    </citation>
    <scope>NUCLEOTIDE SEQUENCE [LARGE SCALE GENOMIC DNA]</scope>
    <source>
        <strain evidence="3">CCUG 62952</strain>
    </source>
</reference>
<protein>
    <recommendedName>
        <fullName evidence="4">SnoaL-like domain-containing protein</fullName>
    </recommendedName>
</protein>
<name>A0ABW3D0R5_9FLAO</name>
<organism evidence="2 3">
    <name type="scientific">Sungkyunkwania multivorans</name>
    <dbReference type="NCBI Taxonomy" id="1173618"/>
    <lineage>
        <taxon>Bacteria</taxon>
        <taxon>Pseudomonadati</taxon>
        <taxon>Bacteroidota</taxon>
        <taxon>Flavobacteriia</taxon>
        <taxon>Flavobacteriales</taxon>
        <taxon>Flavobacteriaceae</taxon>
        <taxon>Sungkyunkwania</taxon>
    </lineage>
</organism>
<feature type="chain" id="PRO_5045103735" description="SnoaL-like domain-containing protein" evidence="1">
    <location>
        <begin position="24"/>
        <end position="260"/>
    </location>
</feature>
<dbReference type="RefSeq" id="WP_386409681.1">
    <property type="nucleotide sequence ID" value="NZ_JBHTJH010000017.1"/>
</dbReference>
<proteinExistence type="predicted"/>
<comment type="caution">
    <text evidence="2">The sequence shown here is derived from an EMBL/GenBank/DDBJ whole genome shotgun (WGS) entry which is preliminary data.</text>
</comment>
<evidence type="ECO:0008006" key="4">
    <source>
        <dbReference type="Google" id="ProtNLM"/>
    </source>
</evidence>
<dbReference type="Proteomes" id="UP001596978">
    <property type="component" value="Unassembled WGS sequence"/>
</dbReference>
<accession>A0ABW3D0R5</accession>
<evidence type="ECO:0000256" key="1">
    <source>
        <dbReference type="SAM" id="SignalP"/>
    </source>
</evidence>
<dbReference type="EMBL" id="JBHTJH010000017">
    <property type="protein sequence ID" value="MFD0863543.1"/>
    <property type="molecule type" value="Genomic_DNA"/>
</dbReference>
<gene>
    <name evidence="2" type="ORF">ACFQ1M_15105</name>
</gene>
<feature type="signal peptide" evidence="1">
    <location>
        <begin position="1"/>
        <end position="23"/>
    </location>
</feature>